<dbReference type="Gene3D" id="3.40.50.150">
    <property type="entry name" value="Vaccinia Virus protein VP39"/>
    <property type="match status" value="1"/>
</dbReference>
<evidence type="ECO:0000256" key="1">
    <source>
        <dbReference type="ARBA" id="ARBA00006149"/>
    </source>
</evidence>
<dbReference type="RefSeq" id="WP_160426430.1">
    <property type="nucleotide sequence ID" value="NZ_WSTA01000081.1"/>
</dbReference>
<dbReference type="GO" id="GO:0035657">
    <property type="term" value="C:eRF1 methyltransferase complex"/>
    <property type="evidence" value="ECO:0007669"/>
    <property type="project" value="TreeGrafter"/>
</dbReference>
<keyword evidence="4" id="KW-0949">S-adenosyl-L-methionine</keyword>
<dbReference type="InterPro" id="IPR055487">
    <property type="entry name" value="DUF7059"/>
</dbReference>
<dbReference type="PROSITE" id="PS00092">
    <property type="entry name" value="N6_MTASE"/>
    <property type="match status" value="1"/>
</dbReference>
<protein>
    <submittedName>
        <fullName evidence="7">Methyltransferase</fullName>
    </submittedName>
</protein>
<dbReference type="AlphaFoldDB" id="A0A6I4P0A9"/>
<evidence type="ECO:0000256" key="4">
    <source>
        <dbReference type="ARBA" id="ARBA00022691"/>
    </source>
</evidence>
<dbReference type="Pfam" id="PF05175">
    <property type="entry name" value="MTS"/>
    <property type="match status" value="1"/>
</dbReference>
<comment type="similarity">
    <text evidence="1">Belongs to the eukaryotic/archaeal PrmC-related family.</text>
</comment>
<reference evidence="7 8" key="1">
    <citation type="submission" date="2019-12" db="EMBL/GenBank/DDBJ databases">
        <authorList>
            <person name="Kim Y.S."/>
        </authorList>
    </citation>
    <scope>NUCLEOTIDE SEQUENCE [LARGE SCALE GENOMIC DNA]</scope>
    <source>
        <strain evidence="7 8">MMS17-SY077</strain>
    </source>
</reference>
<feature type="domain" description="Methyltransferase small" evidence="5">
    <location>
        <begin position="175"/>
        <end position="261"/>
    </location>
</feature>
<dbReference type="InterPro" id="IPR007848">
    <property type="entry name" value="Small_mtfrase_dom"/>
</dbReference>
<dbReference type="PANTHER" id="PTHR45875:SF1">
    <property type="entry name" value="METHYLTRANSFERASE N6AMT1"/>
    <property type="match status" value="1"/>
</dbReference>
<name>A0A6I4P0A9_9MICO</name>
<organism evidence="7 8">
    <name type="scientific">Agromyces seonyuensis</name>
    <dbReference type="NCBI Taxonomy" id="2662446"/>
    <lineage>
        <taxon>Bacteria</taxon>
        <taxon>Bacillati</taxon>
        <taxon>Actinomycetota</taxon>
        <taxon>Actinomycetes</taxon>
        <taxon>Micrococcales</taxon>
        <taxon>Microbacteriaceae</taxon>
        <taxon>Agromyces</taxon>
    </lineage>
</organism>
<dbReference type="InterPro" id="IPR002052">
    <property type="entry name" value="DNA_methylase_N6_adenine_CS"/>
</dbReference>
<accession>A0A6I4P0A9</accession>
<dbReference type="GO" id="GO:0003676">
    <property type="term" value="F:nucleic acid binding"/>
    <property type="evidence" value="ECO:0007669"/>
    <property type="project" value="InterPro"/>
</dbReference>
<keyword evidence="2 7" id="KW-0489">Methyltransferase</keyword>
<keyword evidence="8" id="KW-1185">Reference proteome</keyword>
<dbReference type="Proteomes" id="UP000438182">
    <property type="component" value="Unassembled WGS sequence"/>
</dbReference>
<keyword evidence="3 7" id="KW-0808">Transferase</keyword>
<evidence type="ECO:0000256" key="3">
    <source>
        <dbReference type="ARBA" id="ARBA00022679"/>
    </source>
</evidence>
<dbReference type="CDD" id="cd02440">
    <property type="entry name" value="AdoMet_MTases"/>
    <property type="match status" value="1"/>
</dbReference>
<evidence type="ECO:0000259" key="5">
    <source>
        <dbReference type="Pfam" id="PF05175"/>
    </source>
</evidence>
<dbReference type="GO" id="GO:0008170">
    <property type="term" value="F:N-methyltransferase activity"/>
    <property type="evidence" value="ECO:0007669"/>
    <property type="project" value="UniProtKB-ARBA"/>
</dbReference>
<dbReference type="InterPro" id="IPR052190">
    <property type="entry name" value="Euk-Arch_PrmC-MTase"/>
</dbReference>
<dbReference type="InterPro" id="IPR029063">
    <property type="entry name" value="SAM-dependent_MTases_sf"/>
</dbReference>
<dbReference type="SUPFAM" id="SSF53335">
    <property type="entry name" value="S-adenosyl-L-methionine-dependent methyltransferases"/>
    <property type="match status" value="1"/>
</dbReference>
<comment type="caution">
    <text evidence="7">The sequence shown here is derived from an EMBL/GenBank/DDBJ whole genome shotgun (WGS) entry which is preliminary data.</text>
</comment>
<dbReference type="Pfam" id="PF23186">
    <property type="entry name" value="DUF7059"/>
    <property type="match status" value="1"/>
</dbReference>
<evidence type="ECO:0000259" key="6">
    <source>
        <dbReference type="Pfam" id="PF23186"/>
    </source>
</evidence>
<feature type="domain" description="DUF7059" evidence="6">
    <location>
        <begin position="29"/>
        <end position="128"/>
    </location>
</feature>
<sequence length="549" mass="58028">MLFAALRADSTAADRARELVSSLADDLGAAAFRVDALEELFGEDGGVDVSAALRRGHRAPALARLDALDRLDLEAGAAGRGPLATLARLFVLGSGAPAAAVEQALPALGLAGAVELGILSAPDDGIVRANLDLRPYAFEDVVGRGEWWIASDLGELAVGGALREDHVLGVGGASLTLAGLLLQRPAERVLDLGTGSGILALHASREAAHVVATDISERALDIAAFNFALNGIGSVELRHGSLYDPVADEQFDRIVSNPPFVITPRAEGVPAYEYRDGGLEGDALVESVLRGIAGRLRVGGIAQLLGNWEYRDGVPGLDRVRGWLEDSGLEYWIVEREQQDPSEYAETWIRDGGTRPGTAEFEALHHAWIADFARRGVTGVGFGYVLLRRRADGSEPRLRRLEKRHGPLGDNPAGVGAHLDACLSAWDALDGIDRDALARTRFRVGGDVTEERHHWPGAEDPTVILLHQGGGFGRVLQADTALAAFVGACDGELPAGLIVGAIATLAGVDEQELWDDLAPRLPDLALDGILMPNLDPNDAPGGLTVPLHE</sequence>
<gene>
    <name evidence="7" type="ORF">GB864_14835</name>
</gene>
<dbReference type="GO" id="GO:0008276">
    <property type="term" value="F:protein methyltransferase activity"/>
    <property type="evidence" value="ECO:0007669"/>
    <property type="project" value="TreeGrafter"/>
</dbReference>
<evidence type="ECO:0000256" key="2">
    <source>
        <dbReference type="ARBA" id="ARBA00022603"/>
    </source>
</evidence>
<proteinExistence type="inferred from homology"/>
<dbReference type="GO" id="GO:0032259">
    <property type="term" value="P:methylation"/>
    <property type="evidence" value="ECO:0007669"/>
    <property type="project" value="UniProtKB-KW"/>
</dbReference>
<dbReference type="GO" id="GO:0008757">
    <property type="term" value="F:S-adenosylmethionine-dependent methyltransferase activity"/>
    <property type="evidence" value="ECO:0007669"/>
    <property type="project" value="TreeGrafter"/>
</dbReference>
<evidence type="ECO:0000313" key="7">
    <source>
        <dbReference type="EMBL" id="MWB99821.1"/>
    </source>
</evidence>
<evidence type="ECO:0000313" key="8">
    <source>
        <dbReference type="Proteomes" id="UP000438182"/>
    </source>
</evidence>
<dbReference type="EMBL" id="WSTA01000081">
    <property type="protein sequence ID" value="MWB99821.1"/>
    <property type="molecule type" value="Genomic_DNA"/>
</dbReference>
<dbReference type="PANTHER" id="PTHR45875">
    <property type="entry name" value="METHYLTRANSFERASE N6AMT1"/>
    <property type="match status" value="1"/>
</dbReference>